<dbReference type="PROSITE" id="PS51145">
    <property type="entry name" value="ZU5"/>
    <property type="match status" value="1"/>
</dbReference>
<evidence type="ECO:0000256" key="1">
    <source>
        <dbReference type="ARBA" id="ARBA00004167"/>
    </source>
</evidence>
<keyword evidence="9" id="KW-1185">Reference proteome</keyword>
<comment type="subcellular location">
    <subcellularLocation>
        <location evidence="6">Cell membrane</location>
        <topology evidence="6">Single-pass type I membrane protein</topology>
    </subcellularLocation>
    <subcellularLocation>
        <location evidence="1">Membrane</location>
        <topology evidence="1">Single-pass membrane protein</topology>
    </subcellularLocation>
</comment>
<feature type="transmembrane region" description="Helical" evidence="6">
    <location>
        <begin position="32"/>
        <end position="54"/>
    </location>
</feature>
<dbReference type="InterPro" id="IPR033772">
    <property type="entry name" value="UPA"/>
</dbReference>
<evidence type="ECO:0000313" key="9">
    <source>
        <dbReference type="Proteomes" id="UP001634394"/>
    </source>
</evidence>
<evidence type="ECO:0000313" key="8">
    <source>
        <dbReference type="EMBL" id="KAL3892267.1"/>
    </source>
</evidence>
<keyword evidence="6" id="KW-0393">Immunoglobulin domain</keyword>
<dbReference type="EMBL" id="JBJQND010000001">
    <property type="protein sequence ID" value="KAL3892267.1"/>
    <property type="molecule type" value="Genomic_DNA"/>
</dbReference>
<evidence type="ECO:0000259" key="7">
    <source>
        <dbReference type="PROSITE" id="PS51145"/>
    </source>
</evidence>
<dbReference type="PANTHER" id="PTHR12582">
    <property type="entry name" value="NETRIN RECEPTOR UNC5"/>
    <property type="match status" value="1"/>
</dbReference>
<dbReference type="SMART" id="SM00218">
    <property type="entry name" value="ZU5"/>
    <property type="match status" value="1"/>
</dbReference>
<keyword evidence="5 6" id="KW-0472">Membrane</keyword>
<accession>A0ABD3Y3C3</accession>
<evidence type="ECO:0000256" key="2">
    <source>
        <dbReference type="ARBA" id="ARBA00009844"/>
    </source>
</evidence>
<dbReference type="Proteomes" id="UP001634394">
    <property type="component" value="Unassembled WGS sequence"/>
</dbReference>
<proteinExistence type="inferred from homology"/>
<comment type="caution">
    <text evidence="8">The sequence shown here is derived from an EMBL/GenBank/DDBJ whole genome shotgun (WGS) entry which is preliminary data.</text>
</comment>
<dbReference type="InterPro" id="IPR037936">
    <property type="entry name" value="UNC5A-D"/>
</dbReference>
<reference evidence="8 9" key="1">
    <citation type="submission" date="2024-11" db="EMBL/GenBank/DDBJ databases">
        <title>Chromosome-level genome assembly of the freshwater bivalve Anodonta woodiana.</title>
        <authorList>
            <person name="Chen X."/>
        </authorList>
    </citation>
    <scope>NUCLEOTIDE SEQUENCE [LARGE SCALE GENOMIC DNA]</scope>
    <source>
        <strain evidence="8">MN2024</strain>
        <tissue evidence="8">Gills</tissue>
    </source>
</reference>
<dbReference type="PANTHER" id="PTHR12582:SF41">
    <property type="entry name" value="UNC5C-LIKE PROTEIN"/>
    <property type="match status" value="1"/>
</dbReference>
<keyword evidence="3 6" id="KW-0812">Transmembrane</keyword>
<evidence type="ECO:0000256" key="4">
    <source>
        <dbReference type="ARBA" id="ARBA00022989"/>
    </source>
</evidence>
<protein>
    <recommendedName>
        <fullName evidence="6">Netrin receptor UNC5</fullName>
    </recommendedName>
</protein>
<dbReference type="InterPro" id="IPR011029">
    <property type="entry name" value="DEATH-like_dom_sf"/>
</dbReference>
<comment type="similarity">
    <text evidence="2 6">Belongs to the unc-5 family.</text>
</comment>
<evidence type="ECO:0000256" key="6">
    <source>
        <dbReference type="RuleBase" id="RU367033"/>
    </source>
</evidence>
<dbReference type="Gene3D" id="2.60.220.30">
    <property type="match status" value="1"/>
</dbReference>
<dbReference type="SUPFAM" id="SSF47986">
    <property type="entry name" value="DEATH domain"/>
    <property type="match status" value="1"/>
</dbReference>
<dbReference type="Pfam" id="PF17217">
    <property type="entry name" value="UPA"/>
    <property type="match status" value="1"/>
</dbReference>
<keyword evidence="6" id="KW-0675">Receptor</keyword>
<sequence>MDSSEDNNPTKQMISNSTVSTMNSFWETPATGATLGVMFGVIFLVLCILICYFLHRRRRICKKRSRQRRPPYNSVSGRHPPHPYTISYRNSFNDAYSFSHAHQDAEHGPYQYPYYHCASGYGQMVPHLWRPCFRHGVPCHLEPNEMPLDRYPRNTLDVYPARDAPCDELVTTPWLFQTFDGPLRDLHKVTARSISKIVANKLIVALTHLVDDKGDNLILDNMGISLIVPPGAVKCGQKQLITLVLNWDLSDNPKMTKEQSLVSPVVYAGPHGLKLEKPCIISYKHCAFDLRQIQVLRSETELTKEKDWKILFDQEDKSGECVLTQDEVRMSISSFTLFTCVQSPFGHYKGKKWLQIAAFATPLRSQLNHYQIRVYFLNKTPCALQWAIQNEAQYGGRLCCPEKAFLFSGDELDMCLETRYVSEEWELVDPIPRENIKFLTIWHGHCPHVSICYKRKASTTSRELNVHLFINQERLETEGEKLVIQAVEDNVTAPSPKEGVCQHHHLDVVEIEVGQTQMNGYNCYIPKQTEQKTTQLDTSKTSSESKLKIRFLQQSDTSNYNSLPEGERSIPHHVRQDLKLLLDPLNTFGNDWRELLARLGFDKHICYIKTKDSPTDEILNIVEHRCISLMKVRNILYEMGRFDAVEVLDNFTDTPVKQRAVEHDMSGYSFFPPR</sequence>
<comment type="function">
    <text evidence="6">Receptor for netrin required for axon guidance. Mediates axon repulsion of neuronal growth cones in the developing nervous system upon ligand binding.</text>
</comment>
<dbReference type="InterPro" id="IPR000488">
    <property type="entry name" value="Death_dom"/>
</dbReference>
<feature type="domain" description="ZU5" evidence="7">
    <location>
        <begin position="204"/>
        <end position="344"/>
    </location>
</feature>
<evidence type="ECO:0000256" key="3">
    <source>
        <dbReference type="ARBA" id="ARBA00022692"/>
    </source>
</evidence>
<keyword evidence="6" id="KW-0217">Developmental protein</keyword>
<dbReference type="Pfam" id="PF00531">
    <property type="entry name" value="Death"/>
    <property type="match status" value="1"/>
</dbReference>
<dbReference type="AlphaFoldDB" id="A0ABD3Y3C3"/>
<keyword evidence="4 6" id="KW-1133">Transmembrane helix</keyword>
<organism evidence="8 9">
    <name type="scientific">Sinanodonta woodiana</name>
    <name type="common">Chinese pond mussel</name>
    <name type="synonym">Anodonta woodiana</name>
    <dbReference type="NCBI Taxonomy" id="1069815"/>
    <lineage>
        <taxon>Eukaryota</taxon>
        <taxon>Metazoa</taxon>
        <taxon>Spiralia</taxon>
        <taxon>Lophotrochozoa</taxon>
        <taxon>Mollusca</taxon>
        <taxon>Bivalvia</taxon>
        <taxon>Autobranchia</taxon>
        <taxon>Heteroconchia</taxon>
        <taxon>Palaeoheterodonta</taxon>
        <taxon>Unionida</taxon>
        <taxon>Unionoidea</taxon>
        <taxon>Unionidae</taxon>
        <taxon>Unioninae</taxon>
        <taxon>Sinanodonta</taxon>
    </lineage>
</organism>
<dbReference type="Gene3D" id="1.10.533.10">
    <property type="entry name" value="Death Domain, Fas"/>
    <property type="match status" value="1"/>
</dbReference>
<dbReference type="Pfam" id="PF00791">
    <property type="entry name" value="ZU5"/>
    <property type="match status" value="1"/>
</dbReference>
<gene>
    <name evidence="8" type="ORF">ACJMK2_004489</name>
</gene>
<name>A0ABD3Y3C3_SINWO</name>
<dbReference type="SMART" id="SM00005">
    <property type="entry name" value="DEATH"/>
    <property type="match status" value="1"/>
</dbReference>
<evidence type="ECO:0000256" key="5">
    <source>
        <dbReference type="ARBA" id="ARBA00023136"/>
    </source>
</evidence>
<dbReference type="InterPro" id="IPR000906">
    <property type="entry name" value="ZU5_dom"/>
</dbReference>
<dbReference type="GO" id="GO:0005042">
    <property type="term" value="F:netrin receptor activity"/>
    <property type="evidence" value="ECO:0007669"/>
    <property type="project" value="UniProtKB-UniRule"/>
</dbReference>
<dbReference type="GO" id="GO:0005886">
    <property type="term" value="C:plasma membrane"/>
    <property type="evidence" value="ECO:0007669"/>
    <property type="project" value="UniProtKB-SubCell"/>
</dbReference>